<keyword evidence="3" id="KW-0813">Transport</keyword>
<evidence type="ECO:0000256" key="5">
    <source>
        <dbReference type="ARBA" id="ARBA00022927"/>
    </source>
</evidence>
<keyword evidence="5" id="KW-0653">Protein transport</keyword>
<sequence length="420" mass="46087">MGSSTRERAVDGTTAAVRRGPATAPVAAKWRVATRMLPPTERDLVFRAVDADELHPLKTPATHALAAASSHSRHKHEDSKEKETAEKAPTPNDTRAKTEIVVLAEGELDPLGVLAPMSLEGDKQESVVPAGSASTSDCWSGAATANASVRPVVTTGSSSNTEPTTIKQLWNAHKERVLSKYSDETFKIKASMLEMNDIESDISYTSTAAYLAPEDPVADGIHAVRKTRTRLEQLERGTSGETSKVAMKSQSSSNTDSTVEITQEEYIARIKQLEADLVKAWKQNHKVLALRLAIKCVKQLSDTSSAPQLYPCAFVLVSGVLDVFGELVFERIKTRASEDDNGQPLPSPLSEHFSSAEVNIHAKETCRNWFYKTACIRELLPRIYIEIALLKSYRFLCDGEYPQIVARLSNMIKYVDVLST</sequence>
<evidence type="ECO:0000313" key="8">
    <source>
        <dbReference type="Proteomes" id="UP001209570"/>
    </source>
</evidence>
<feature type="compositionally biased region" description="Polar residues" evidence="6">
    <location>
        <begin position="248"/>
        <end position="258"/>
    </location>
</feature>
<evidence type="ECO:0000256" key="1">
    <source>
        <dbReference type="ARBA" id="ARBA00004177"/>
    </source>
</evidence>
<dbReference type="InterPro" id="IPR029705">
    <property type="entry name" value="VPS35L"/>
</dbReference>
<keyword evidence="4" id="KW-0967">Endosome</keyword>
<accession>A0AAD5L6B3</accession>
<comment type="subcellular location">
    <subcellularLocation>
        <location evidence="1">Endosome</location>
    </subcellularLocation>
</comment>
<evidence type="ECO:0000256" key="6">
    <source>
        <dbReference type="SAM" id="MobiDB-lite"/>
    </source>
</evidence>
<gene>
    <name evidence="7" type="ORF">P43SY_011570</name>
</gene>
<comment type="caution">
    <text evidence="7">The sequence shown here is derived from an EMBL/GenBank/DDBJ whole genome shotgun (WGS) entry which is preliminary data.</text>
</comment>
<feature type="compositionally biased region" description="Basic and acidic residues" evidence="6">
    <location>
        <begin position="1"/>
        <end position="10"/>
    </location>
</feature>
<proteinExistence type="inferred from homology"/>
<protein>
    <submittedName>
        <fullName evidence="7">Uncharacterized protein</fullName>
    </submittedName>
</protein>
<feature type="region of interest" description="Disordered" evidence="6">
    <location>
        <begin position="63"/>
        <end position="92"/>
    </location>
</feature>
<feature type="region of interest" description="Disordered" evidence="6">
    <location>
        <begin position="1"/>
        <end position="24"/>
    </location>
</feature>
<comment type="similarity">
    <text evidence="2">Belongs to the VPS35L family.</text>
</comment>
<keyword evidence="8" id="KW-1185">Reference proteome</keyword>
<dbReference type="GO" id="GO:0032456">
    <property type="term" value="P:endocytic recycling"/>
    <property type="evidence" value="ECO:0007669"/>
    <property type="project" value="InterPro"/>
</dbReference>
<evidence type="ECO:0000313" key="7">
    <source>
        <dbReference type="EMBL" id="KAJ0391096.1"/>
    </source>
</evidence>
<dbReference type="PANTHER" id="PTHR13673">
    <property type="entry name" value="ESOPHAGEAL CANCER ASSOCIATED PROTEIN"/>
    <property type="match status" value="1"/>
</dbReference>
<dbReference type="Proteomes" id="UP001209570">
    <property type="component" value="Unassembled WGS sequence"/>
</dbReference>
<evidence type="ECO:0000256" key="4">
    <source>
        <dbReference type="ARBA" id="ARBA00022753"/>
    </source>
</evidence>
<dbReference type="AlphaFoldDB" id="A0AAD5L6B3"/>
<name>A0AAD5L6B3_PYTIN</name>
<feature type="region of interest" description="Disordered" evidence="6">
    <location>
        <begin position="235"/>
        <end position="258"/>
    </location>
</feature>
<evidence type="ECO:0000256" key="2">
    <source>
        <dbReference type="ARBA" id="ARBA00010704"/>
    </source>
</evidence>
<organism evidence="7 8">
    <name type="scientific">Pythium insidiosum</name>
    <name type="common">Pythiosis disease agent</name>
    <dbReference type="NCBI Taxonomy" id="114742"/>
    <lineage>
        <taxon>Eukaryota</taxon>
        <taxon>Sar</taxon>
        <taxon>Stramenopiles</taxon>
        <taxon>Oomycota</taxon>
        <taxon>Peronosporomycetes</taxon>
        <taxon>Pythiales</taxon>
        <taxon>Pythiaceae</taxon>
        <taxon>Pythium</taxon>
    </lineage>
</organism>
<dbReference type="GO" id="GO:0005768">
    <property type="term" value="C:endosome"/>
    <property type="evidence" value="ECO:0007669"/>
    <property type="project" value="UniProtKB-SubCell"/>
</dbReference>
<feature type="compositionally biased region" description="Basic and acidic residues" evidence="6">
    <location>
        <begin position="75"/>
        <end position="86"/>
    </location>
</feature>
<reference evidence="7" key="1">
    <citation type="submission" date="2021-12" db="EMBL/GenBank/DDBJ databases">
        <title>Prjna785345.</title>
        <authorList>
            <person name="Rujirawat T."/>
            <person name="Krajaejun T."/>
        </authorList>
    </citation>
    <scope>NUCLEOTIDE SEQUENCE</scope>
    <source>
        <strain evidence="7">Pi057C3</strain>
    </source>
</reference>
<dbReference type="PANTHER" id="PTHR13673:SF0">
    <property type="entry name" value="VPS35 ENDOSOMAL PROTEIN-SORTING FACTOR-LIKE"/>
    <property type="match status" value="1"/>
</dbReference>
<dbReference type="GO" id="GO:0015031">
    <property type="term" value="P:protein transport"/>
    <property type="evidence" value="ECO:0007669"/>
    <property type="project" value="UniProtKB-KW"/>
</dbReference>
<dbReference type="EMBL" id="JAKCXM010001315">
    <property type="protein sequence ID" value="KAJ0391096.1"/>
    <property type="molecule type" value="Genomic_DNA"/>
</dbReference>
<evidence type="ECO:0000256" key="3">
    <source>
        <dbReference type="ARBA" id="ARBA00022448"/>
    </source>
</evidence>